<reference evidence="2" key="1">
    <citation type="submission" date="2020-03" db="EMBL/GenBank/DDBJ databases">
        <title>The deep terrestrial virosphere.</title>
        <authorList>
            <person name="Holmfeldt K."/>
            <person name="Nilsson E."/>
            <person name="Simone D."/>
            <person name="Lopez-Fernandez M."/>
            <person name="Wu X."/>
            <person name="de Brujin I."/>
            <person name="Lundin D."/>
            <person name="Andersson A."/>
            <person name="Bertilsson S."/>
            <person name="Dopson M."/>
        </authorList>
    </citation>
    <scope>NUCLEOTIDE SEQUENCE</scope>
    <source>
        <strain evidence="2">MM171A00102</strain>
        <strain evidence="3">MM171B00096</strain>
    </source>
</reference>
<evidence type="ECO:0000256" key="1">
    <source>
        <dbReference type="SAM" id="Phobius"/>
    </source>
</evidence>
<keyword evidence="1" id="KW-1133">Transmembrane helix</keyword>
<gene>
    <name evidence="2" type="ORF">MM171A00102_0060</name>
    <name evidence="3" type="ORF">MM171B00096_0037</name>
</gene>
<sequence>MQRKRKPQATPLAEISRRADRISRWVEYTVCGLIMLAAAAMIAVAVVGLTTWPELPR</sequence>
<dbReference type="EMBL" id="MT143896">
    <property type="protein sequence ID" value="QJH92475.1"/>
    <property type="molecule type" value="Genomic_DNA"/>
</dbReference>
<evidence type="ECO:0000313" key="2">
    <source>
        <dbReference type="EMBL" id="QJB01501.1"/>
    </source>
</evidence>
<dbReference type="EMBL" id="MT143709">
    <property type="protein sequence ID" value="QJB01501.1"/>
    <property type="molecule type" value="Genomic_DNA"/>
</dbReference>
<protein>
    <submittedName>
        <fullName evidence="2">Uncharacterized protein</fullName>
    </submittedName>
</protein>
<proteinExistence type="predicted"/>
<dbReference type="AlphaFoldDB" id="A0A6M3M1D3"/>
<organism evidence="2">
    <name type="scientific">viral metagenome</name>
    <dbReference type="NCBI Taxonomy" id="1070528"/>
    <lineage>
        <taxon>unclassified sequences</taxon>
        <taxon>metagenomes</taxon>
        <taxon>organismal metagenomes</taxon>
    </lineage>
</organism>
<feature type="transmembrane region" description="Helical" evidence="1">
    <location>
        <begin position="25"/>
        <end position="52"/>
    </location>
</feature>
<accession>A0A6M3M1D3</accession>
<keyword evidence="1" id="KW-0812">Transmembrane</keyword>
<evidence type="ECO:0000313" key="3">
    <source>
        <dbReference type="EMBL" id="QJH92475.1"/>
    </source>
</evidence>
<name>A0A6M3M1D3_9ZZZZ</name>
<keyword evidence="1" id="KW-0472">Membrane</keyword>